<feature type="compositionally biased region" description="Basic and acidic residues" evidence="1">
    <location>
        <begin position="59"/>
        <end position="94"/>
    </location>
</feature>
<dbReference type="AlphaFoldDB" id="A0A195BLX2"/>
<evidence type="ECO:0000313" key="3">
    <source>
        <dbReference type="Proteomes" id="UP000078540"/>
    </source>
</evidence>
<proteinExistence type="predicted"/>
<reference evidence="2 3" key="1">
    <citation type="submission" date="2015-09" db="EMBL/GenBank/DDBJ databases">
        <title>Atta colombica WGS genome.</title>
        <authorList>
            <person name="Nygaard S."/>
            <person name="Hu H."/>
            <person name="Boomsma J."/>
            <person name="Zhang G."/>
        </authorList>
    </citation>
    <scope>NUCLEOTIDE SEQUENCE [LARGE SCALE GENOMIC DNA]</scope>
    <source>
        <strain evidence="2">Treedump-2</strain>
        <tissue evidence="2">Whole body</tissue>
    </source>
</reference>
<feature type="region of interest" description="Disordered" evidence="1">
    <location>
        <begin position="1"/>
        <end position="28"/>
    </location>
</feature>
<protein>
    <submittedName>
        <fullName evidence="2">Uncharacterized protein</fullName>
    </submittedName>
</protein>
<sequence length="129" mass="14447">MLVAQNCQVGTAAAGRERSEAEKKTGKRIRERREIENLEIGEIIYIWEEAGPAKARPPPRRETTDIHGVDREKTVGEKRADEKETGILVRDKGSQRRRSRTEAPCGTTKTSKVGSNEKGGERKEIMTTT</sequence>
<gene>
    <name evidence="2" type="ORF">ALC53_03892</name>
</gene>
<accession>A0A195BLX2</accession>
<feature type="compositionally biased region" description="Basic and acidic residues" evidence="1">
    <location>
        <begin position="15"/>
        <end position="24"/>
    </location>
</feature>
<dbReference type="EMBL" id="KQ976439">
    <property type="protein sequence ID" value="KYM86742.1"/>
    <property type="molecule type" value="Genomic_DNA"/>
</dbReference>
<evidence type="ECO:0000313" key="2">
    <source>
        <dbReference type="EMBL" id="KYM86742.1"/>
    </source>
</evidence>
<dbReference type="Proteomes" id="UP000078540">
    <property type="component" value="Unassembled WGS sequence"/>
</dbReference>
<evidence type="ECO:0000256" key="1">
    <source>
        <dbReference type="SAM" id="MobiDB-lite"/>
    </source>
</evidence>
<feature type="region of interest" description="Disordered" evidence="1">
    <location>
        <begin position="53"/>
        <end position="129"/>
    </location>
</feature>
<name>A0A195BLX2_9HYME</name>
<feature type="compositionally biased region" description="Basic and acidic residues" evidence="1">
    <location>
        <begin position="118"/>
        <end position="129"/>
    </location>
</feature>
<organism evidence="2 3">
    <name type="scientific">Atta colombica</name>
    <dbReference type="NCBI Taxonomy" id="520822"/>
    <lineage>
        <taxon>Eukaryota</taxon>
        <taxon>Metazoa</taxon>
        <taxon>Ecdysozoa</taxon>
        <taxon>Arthropoda</taxon>
        <taxon>Hexapoda</taxon>
        <taxon>Insecta</taxon>
        <taxon>Pterygota</taxon>
        <taxon>Neoptera</taxon>
        <taxon>Endopterygota</taxon>
        <taxon>Hymenoptera</taxon>
        <taxon>Apocrita</taxon>
        <taxon>Aculeata</taxon>
        <taxon>Formicoidea</taxon>
        <taxon>Formicidae</taxon>
        <taxon>Myrmicinae</taxon>
        <taxon>Atta</taxon>
    </lineage>
</organism>
<keyword evidence="3" id="KW-1185">Reference proteome</keyword>